<organism evidence="1 2">
    <name type="scientific">SAR86 cluster bacterium</name>
    <dbReference type="NCBI Taxonomy" id="2030880"/>
    <lineage>
        <taxon>Bacteria</taxon>
        <taxon>Pseudomonadati</taxon>
        <taxon>Pseudomonadota</taxon>
        <taxon>Gammaproteobacteria</taxon>
        <taxon>SAR86 cluster</taxon>
    </lineage>
</organism>
<dbReference type="PANTHER" id="PTHR42637:SF1">
    <property type="entry name" value="TRNA 2-(METHYLSULFANYL)-N(6)-ISOPENTENYLADENOSINE(37) HYDROXYLASE"/>
    <property type="match status" value="1"/>
</dbReference>
<accession>A0A972VXF0</accession>
<dbReference type="PIRSF" id="PIRSF020736">
    <property type="entry name" value="MiaE"/>
    <property type="match status" value="1"/>
</dbReference>
<dbReference type="SUPFAM" id="SSF47240">
    <property type="entry name" value="Ferritin-like"/>
    <property type="match status" value="1"/>
</dbReference>
<gene>
    <name evidence="1" type="ORF">HQ497_07890</name>
</gene>
<dbReference type="AlphaFoldDB" id="A0A972VXF0"/>
<dbReference type="InterPro" id="IPR009078">
    <property type="entry name" value="Ferritin-like_SF"/>
</dbReference>
<reference evidence="1" key="1">
    <citation type="submission" date="2020-05" db="EMBL/GenBank/DDBJ databases">
        <title>Sulfur intermediates as new biogeochemical hubs in an aquatic model microbial ecosystem.</title>
        <authorList>
            <person name="Vigneron A."/>
        </authorList>
    </citation>
    <scope>NUCLEOTIDE SEQUENCE</scope>
    <source>
        <strain evidence="1">Bin.250</strain>
    </source>
</reference>
<sequence length="193" mass="22156">MLAVSGLKLSTPAEWTQGVLHEFDRFLQDHAANERKASSMAMSMVAHYPDRAELVEAMIDLALEELNHFRQVVRLMTQRNVRLGDDEKDPYVNEILRQVRKGTTPYFIDRLLSAAVIEARGAERFALLAKADLPADVQTFYRTLARSEANHHQLFIRLAALYFPLQTVKDRLDEWLDIEASAMNALEIRPRLH</sequence>
<dbReference type="CDD" id="cd07910">
    <property type="entry name" value="MiaE"/>
    <property type="match status" value="1"/>
</dbReference>
<protein>
    <submittedName>
        <fullName evidence="1">tRNA-(Ms[2]io[6]A)-hydroxylase</fullName>
    </submittedName>
</protein>
<name>A0A972VXF0_9GAMM</name>
<dbReference type="InterPro" id="IPR010386">
    <property type="entry name" value="tRNA-Hydrxlase_MiaE"/>
</dbReference>
<dbReference type="GO" id="GO:0045301">
    <property type="term" value="F:tRNA 2-(methylsulfanyl)-N(6)-isopentenyladenosine(37) hydroxylase activity"/>
    <property type="evidence" value="ECO:0007669"/>
    <property type="project" value="InterPro"/>
</dbReference>
<dbReference type="EMBL" id="JABMOJ010000296">
    <property type="protein sequence ID" value="NQV65271.1"/>
    <property type="molecule type" value="Genomic_DNA"/>
</dbReference>
<dbReference type="InterPro" id="IPR012347">
    <property type="entry name" value="Ferritin-like"/>
</dbReference>
<proteinExistence type="predicted"/>
<dbReference type="GO" id="GO:0006400">
    <property type="term" value="P:tRNA modification"/>
    <property type="evidence" value="ECO:0007669"/>
    <property type="project" value="InterPro"/>
</dbReference>
<evidence type="ECO:0000313" key="2">
    <source>
        <dbReference type="Proteomes" id="UP000754644"/>
    </source>
</evidence>
<dbReference type="Gene3D" id="1.20.1260.10">
    <property type="match status" value="1"/>
</dbReference>
<dbReference type="PANTHER" id="PTHR42637">
    <property type="entry name" value="TRNA-(MS[2]IO[6]A)-HYDROXYLASE"/>
    <property type="match status" value="1"/>
</dbReference>
<comment type="caution">
    <text evidence="1">The sequence shown here is derived from an EMBL/GenBank/DDBJ whole genome shotgun (WGS) entry which is preliminary data.</text>
</comment>
<evidence type="ECO:0000313" key="1">
    <source>
        <dbReference type="EMBL" id="NQV65271.1"/>
    </source>
</evidence>
<dbReference type="Pfam" id="PF06175">
    <property type="entry name" value="MiaE"/>
    <property type="match status" value="1"/>
</dbReference>
<dbReference type="Proteomes" id="UP000754644">
    <property type="component" value="Unassembled WGS sequence"/>
</dbReference>